<keyword evidence="3" id="KW-0808">Transferase</keyword>
<dbReference type="GO" id="GO:0004715">
    <property type="term" value="F:non-membrane spanning protein tyrosine kinase activity"/>
    <property type="evidence" value="ECO:0007669"/>
    <property type="project" value="UniProtKB-EC"/>
</dbReference>
<gene>
    <name evidence="12" type="ORF">DXT99_26375</name>
</gene>
<feature type="domain" description="AAA" evidence="11">
    <location>
        <begin position="591"/>
        <end position="709"/>
    </location>
</feature>
<sequence length="798" mass="89083">MENNSLKQQEAGLDIPKLLNKVLANWLLLSVCLLIGVLGAYMVNRYTVPQFEVNSSVMLNPSTNEASSATALLYGDELFQNSNNLTNESIILRSKALALQTLRNLDFDVSYFKRGNIKLTEVYKYGVSYKVTVDTSSANIPYDVLFKVLLEDNHYELSTENQSWSQHLEGKKYLYGEVQHINGFTFNVISKAADASSDENEHLFKINRLNQLAGRYAGALSVNPNAQGASVLQLKLTSATPEKEVDYLNQHMLTYRQYNLDAKNTNAVNTISFIDEQLQQISDSLYFIESRLELFKRNNTAVDIKTAGGRISERVQGLEQQKAEFLLNEQYYKYLRNYLQSGPDNTGVVVPANFGITDPILNNLIEQLVSLQAEITVLAQNNSQSNPLLLNQLQVKRQQLQELKQNLQENLSNLQAANQIALRELNQRIASESASLNRLPAAERQLVNINRLYNLSENLYVLLMQKKAEAGIAKAANTSNVTILTEASKGIKVSPNDTKNYLTGILLGLAIPIAFIFLKDFLNTKVNTAEDITTLTTIPLLGMVGHNQAEDKNLIDQSPKSAMAEAFRTVRSNLRFMTSGTPSQAAGSGKIYVVTSSISGEGKTFSAKNLAYILAISGERTLLINADMRKPNSNVDFGVTSSVGLSNFLAGHAGFDEIIYPTLQSQLYILPSGDIPPNPSELLLNKRMEDLIAELKIQYDYIIVDTPPVGILSDGFELMQLADANIFMVRQGYTQKVFLNNIQQQYASGKIRNTAILFNDVDYAKLTYGYGYGYGYGYYAEDQEQAKKWWKRVPMLKN</sequence>
<dbReference type="SUPFAM" id="SSF52540">
    <property type="entry name" value="P-loop containing nucleoside triphosphate hydrolases"/>
    <property type="match status" value="1"/>
</dbReference>
<comment type="caution">
    <text evidence="12">The sequence shown here is derived from an EMBL/GenBank/DDBJ whole genome shotgun (WGS) entry which is preliminary data.</text>
</comment>
<keyword evidence="10" id="KW-0812">Transmembrane</keyword>
<comment type="similarity">
    <text evidence="1">Belongs to the CpsD/CapB family.</text>
</comment>
<evidence type="ECO:0000256" key="7">
    <source>
        <dbReference type="ARBA" id="ARBA00023137"/>
    </source>
</evidence>
<keyword evidence="5" id="KW-0418">Kinase</keyword>
<comment type="catalytic activity">
    <reaction evidence="8">
        <text>L-tyrosyl-[protein] + ATP = O-phospho-L-tyrosyl-[protein] + ADP + H(+)</text>
        <dbReference type="Rhea" id="RHEA:10596"/>
        <dbReference type="Rhea" id="RHEA-COMP:10136"/>
        <dbReference type="Rhea" id="RHEA-COMP:20101"/>
        <dbReference type="ChEBI" id="CHEBI:15378"/>
        <dbReference type="ChEBI" id="CHEBI:30616"/>
        <dbReference type="ChEBI" id="CHEBI:46858"/>
        <dbReference type="ChEBI" id="CHEBI:61978"/>
        <dbReference type="ChEBI" id="CHEBI:456216"/>
        <dbReference type="EC" id="2.7.10.2"/>
    </reaction>
</comment>
<dbReference type="Gene3D" id="3.40.50.300">
    <property type="entry name" value="P-loop containing nucleotide triphosphate hydrolases"/>
    <property type="match status" value="1"/>
</dbReference>
<dbReference type="OrthoDB" id="9794577at2"/>
<feature type="transmembrane region" description="Helical" evidence="10">
    <location>
        <begin position="23"/>
        <end position="43"/>
    </location>
</feature>
<dbReference type="RefSeq" id="WP_115568593.1">
    <property type="nucleotide sequence ID" value="NZ_QRGR01000059.1"/>
</dbReference>
<evidence type="ECO:0000256" key="5">
    <source>
        <dbReference type="ARBA" id="ARBA00022777"/>
    </source>
</evidence>
<keyword evidence="6" id="KW-0067">ATP-binding</keyword>
<dbReference type="CDD" id="cd05387">
    <property type="entry name" value="BY-kinase"/>
    <property type="match status" value="1"/>
</dbReference>
<organism evidence="12 13">
    <name type="scientific">Pontibacter diazotrophicus</name>
    <dbReference type="NCBI Taxonomy" id="1400979"/>
    <lineage>
        <taxon>Bacteria</taxon>
        <taxon>Pseudomonadati</taxon>
        <taxon>Bacteroidota</taxon>
        <taxon>Cytophagia</taxon>
        <taxon>Cytophagales</taxon>
        <taxon>Hymenobacteraceae</taxon>
        <taxon>Pontibacter</taxon>
    </lineage>
</organism>
<reference evidence="13" key="1">
    <citation type="submission" date="2018-08" db="EMBL/GenBank/DDBJ databases">
        <authorList>
            <person name="Liu Z.-W."/>
            <person name="Du Z.-J."/>
        </authorList>
    </citation>
    <scope>NUCLEOTIDE SEQUENCE [LARGE SCALE GENOMIC DNA]</scope>
    <source>
        <strain evidence="13">H4X</strain>
    </source>
</reference>
<evidence type="ECO:0000256" key="8">
    <source>
        <dbReference type="ARBA" id="ARBA00051245"/>
    </source>
</evidence>
<proteinExistence type="inferred from homology"/>
<feature type="coiled-coil region" evidence="9">
    <location>
        <begin position="361"/>
        <end position="424"/>
    </location>
</feature>
<dbReference type="InterPro" id="IPR025669">
    <property type="entry name" value="AAA_dom"/>
</dbReference>
<dbReference type="InterPro" id="IPR027417">
    <property type="entry name" value="P-loop_NTPase"/>
</dbReference>
<evidence type="ECO:0000256" key="3">
    <source>
        <dbReference type="ARBA" id="ARBA00022679"/>
    </source>
</evidence>
<dbReference type="Proteomes" id="UP000256708">
    <property type="component" value="Unassembled WGS sequence"/>
</dbReference>
<dbReference type="InterPro" id="IPR050445">
    <property type="entry name" value="Bact_polysacc_biosynth/exp"/>
</dbReference>
<evidence type="ECO:0000259" key="11">
    <source>
        <dbReference type="Pfam" id="PF13614"/>
    </source>
</evidence>
<dbReference type="PANTHER" id="PTHR32309:SF13">
    <property type="entry name" value="FERRIC ENTEROBACTIN TRANSPORT PROTEIN FEPE"/>
    <property type="match status" value="1"/>
</dbReference>
<dbReference type="InterPro" id="IPR005702">
    <property type="entry name" value="Wzc-like_C"/>
</dbReference>
<evidence type="ECO:0000313" key="12">
    <source>
        <dbReference type="EMBL" id="RDV10394.1"/>
    </source>
</evidence>
<evidence type="ECO:0000256" key="2">
    <source>
        <dbReference type="ARBA" id="ARBA00011903"/>
    </source>
</evidence>
<protein>
    <recommendedName>
        <fullName evidence="2">non-specific protein-tyrosine kinase</fullName>
        <ecNumber evidence="2">2.7.10.2</ecNumber>
    </recommendedName>
</protein>
<dbReference type="EMBL" id="QRGR01000059">
    <property type="protein sequence ID" value="RDV10394.1"/>
    <property type="molecule type" value="Genomic_DNA"/>
</dbReference>
<dbReference type="NCBIfam" id="TIGR01007">
    <property type="entry name" value="eps_fam"/>
    <property type="match status" value="1"/>
</dbReference>
<keyword evidence="7" id="KW-0829">Tyrosine-protein kinase</keyword>
<dbReference type="Pfam" id="PF13614">
    <property type="entry name" value="AAA_31"/>
    <property type="match status" value="1"/>
</dbReference>
<dbReference type="GO" id="GO:0005524">
    <property type="term" value="F:ATP binding"/>
    <property type="evidence" value="ECO:0007669"/>
    <property type="project" value="UniProtKB-KW"/>
</dbReference>
<dbReference type="AlphaFoldDB" id="A0A3D8KYU3"/>
<evidence type="ECO:0000256" key="10">
    <source>
        <dbReference type="SAM" id="Phobius"/>
    </source>
</evidence>
<name>A0A3D8KYU3_9BACT</name>
<keyword evidence="13" id="KW-1185">Reference proteome</keyword>
<evidence type="ECO:0000256" key="4">
    <source>
        <dbReference type="ARBA" id="ARBA00022741"/>
    </source>
</evidence>
<dbReference type="GO" id="GO:0005886">
    <property type="term" value="C:plasma membrane"/>
    <property type="evidence" value="ECO:0007669"/>
    <property type="project" value="TreeGrafter"/>
</dbReference>
<dbReference type="PANTHER" id="PTHR32309">
    <property type="entry name" value="TYROSINE-PROTEIN KINASE"/>
    <property type="match status" value="1"/>
</dbReference>
<keyword evidence="9" id="KW-0175">Coiled coil</keyword>
<evidence type="ECO:0000256" key="9">
    <source>
        <dbReference type="SAM" id="Coils"/>
    </source>
</evidence>
<dbReference type="EC" id="2.7.10.2" evidence="2"/>
<keyword evidence="10" id="KW-0472">Membrane</keyword>
<keyword evidence="10" id="KW-1133">Transmembrane helix</keyword>
<evidence type="ECO:0000313" key="13">
    <source>
        <dbReference type="Proteomes" id="UP000256708"/>
    </source>
</evidence>
<evidence type="ECO:0000256" key="6">
    <source>
        <dbReference type="ARBA" id="ARBA00022840"/>
    </source>
</evidence>
<accession>A0A3D8KYU3</accession>
<evidence type="ECO:0000256" key="1">
    <source>
        <dbReference type="ARBA" id="ARBA00007316"/>
    </source>
</evidence>
<keyword evidence="4" id="KW-0547">Nucleotide-binding</keyword>